<gene>
    <name evidence="6" type="ORF">OXX778_LOCUS12060</name>
</gene>
<feature type="transmembrane region" description="Helical" evidence="5">
    <location>
        <begin position="242"/>
        <end position="262"/>
    </location>
</feature>
<comment type="subcellular location">
    <subcellularLocation>
        <location evidence="1">Membrane</location>
        <topology evidence="1">Multi-pass membrane protein</topology>
    </subcellularLocation>
</comment>
<dbReference type="OrthoDB" id="2014092at2759"/>
<feature type="transmembrane region" description="Helical" evidence="5">
    <location>
        <begin position="60"/>
        <end position="87"/>
    </location>
</feature>
<keyword evidence="7" id="KW-1185">Reference proteome</keyword>
<feature type="transmembrane region" description="Helical" evidence="5">
    <location>
        <begin position="26"/>
        <end position="48"/>
    </location>
</feature>
<sequence>MTSLCKYFQLPKNCTEFLYRLIRASLYSFTFILCIFGVSLVLFSFWYIYEGQNYHLDNSVKFSVFTGAFVIGFILFCLAVCGLLGVLNEQVTLAKAFLIGIIALMIIELTLVFMIYSYKKEIMEHANTIFKKFIVQYNDDDDIRILVDTIQSDLKCCGISSPNDWERNAYYKCSSISTLACSVPASCCYNYSPEQVKFNMFCGVGIRNNTQTDKLYKKIHITGCKYSIYSFLDYKHKLTSSVLTGILIPQLIGVILIASYIITLRYLVQYDCVDESSEDEHNFVLRFDRSSKDLKTELKSNENMYRLTIGSEDFLKKLNFSYANGTFTSDENDDKTVSERLQSNVKY</sequence>
<accession>A0A814AIU3</accession>
<name>A0A814AIU3_9BILA</name>
<evidence type="ECO:0008006" key="8">
    <source>
        <dbReference type="Google" id="ProtNLM"/>
    </source>
</evidence>
<evidence type="ECO:0000256" key="4">
    <source>
        <dbReference type="ARBA" id="ARBA00023136"/>
    </source>
</evidence>
<organism evidence="6 7">
    <name type="scientific">Brachionus calyciflorus</name>
    <dbReference type="NCBI Taxonomy" id="104777"/>
    <lineage>
        <taxon>Eukaryota</taxon>
        <taxon>Metazoa</taxon>
        <taxon>Spiralia</taxon>
        <taxon>Gnathifera</taxon>
        <taxon>Rotifera</taxon>
        <taxon>Eurotatoria</taxon>
        <taxon>Monogononta</taxon>
        <taxon>Pseudotrocha</taxon>
        <taxon>Ploima</taxon>
        <taxon>Brachionidae</taxon>
        <taxon>Brachionus</taxon>
    </lineage>
</organism>
<dbReference type="InterPro" id="IPR008952">
    <property type="entry name" value="Tetraspanin_EC2_sf"/>
</dbReference>
<evidence type="ECO:0000256" key="1">
    <source>
        <dbReference type="ARBA" id="ARBA00004141"/>
    </source>
</evidence>
<dbReference type="SUPFAM" id="SSF48652">
    <property type="entry name" value="Tetraspanin"/>
    <property type="match status" value="1"/>
</dbReference>
<dbReference type="PANTHER" id="PTHR19282">
    <property type="entry name" value="TETRASPANIN"/>
    <property type="match status" value="1"/>
</dbReference>
<dbReference type="PANTHER" id="PTHR19282:SF431">
    <property type="entry name" value="TETRASPANIN 26A, ISOFORM B-RELATED"/>
    <property type="match status" value="1"/>
</dbReference>
<evidence type="ECO:0000256" key="5">
    <source>
        <dbReference type="SAM" id="Phobius"/>
    </source>
</evidence>
<evidence type="ECO:0000256" key="2">
    <source>
        <dbReference type="ARBA" id="ARBA00022692"/>
    </source>
</evidence>
<comment type="caution">
    <text evidence="6">The sequence shown here is derived from an EMBL/GenBank/DDBJ whole genome shotgun (WGS) entry which is preliminary data.</text>
</comment>
<keyword evidence="3 5" id="KW-1133">Transmembrane helix</keyword>
<dbReference type="GO" id="GO:0005886">
    <property type="term" value="C:plasma membrane"/>
    <property type="evidence" value="ECO:0007669"/>
    <property type="project" value="TreeGrafter"/>
</dbReference>
<feature type="transmembrane region" description="Helical" evidence="5">
    <location>
        <begin position="93"/>
        <end position="116"/>
    </location>
</feature>
<dbReference type="Proteomes" id="UP000663879">
    <property type="component" value="Unassembled WGS sequence"/>
</dbReference>
<evidence type="ECO:0000256" key="3">
    <source>
        <dbReference type="ARBA" id="ARBA00022989"/>
    </source>
</evidence>
<evidence type="ECO:0000313" key="7">
    <source>
        <dbReference type="Proteomes" id="UP000663879"/>
    </source>
</evidence>
<protein>
    <recommendedName>
        <fullName evidence="8">Tetraspanin</fullName>
    </recommendedName>
</protein>
<dbReference type="EMBL" id="CAJNOC010002127">
    <property type="protein sequence ID" value="CAF0914210.1"/>
    <property type="molecule type" value="Genomic_DNA"/>
</dbReference>
<keyword evidence="2 5" id="KW-0812">Transmembrane</keyword>
<dbReference type="PRINTS" id="PR00259">
    <property type="entry name" value="TMFOUR"/>
</dbReference>
<keyword evidence="4 5" id="KW-0472">Membrane</keyword>
<evidence type="ECO:0000313" key="6">
    <source>
        <dbReference type="EMBL" id="CAF0914210.1"/>
    </source>
</evidence>
<dbReference type="Gene3D" id="1.10.1450.10">
    <property type="entry name" value="Tetraspanin"/>
    <property type="match status" value="1"/>
</dbReference>
<proteinExistence type="predicted"/>
<reference evidence="6" key="1">
    <citation type="submission" date="2021-02" db="EMBL/GenBank/DDBJ databases">
        <authorList>
            <person name="Nowell W R."/>
        </authorList>
    </citation>
    <scope>NUCLEOTIDE SEQUENCE</scope>
    <source>
        <strain evidence="6">Ploen Becks lab</strain>
    </source>
</reference>
<dbReference type="Pfam" id="PF00335">
    <property type="entry name" value="Tetraspanin"/>
    <property type="match status" value="1"/>
</dbReference>
<dbReference type="AlphaFoldDB" id="A0A814AIU3"/>
<dbReference type="InterPro" id="IPR018499">
    <property type="entry name" value="Tetraspanin/Peripherin"/>
</dbReference>